<dbReference type="RefSeq" id="WP_182298023.1">
    <property type="nucleotide sequence ID" value="NZ_CP059851.1"/>
</dbReference>
<dbReference type="Proteomes" id="UP000515292">
    <property type="component" value="Chromosome"/>
</dbReference>
<gene>
    <name evidence="2" type="ORF">H3309_07025</name>
</gene>
<dbReference type="EMBL" id="CP059851">
    <property type="protein sequence ID" value="QMW24200.1"/>
    <property type="molecule type" value="Genomic_DNA"/>
</dbReference>
<reference evidence="2 3" key="1">
    <citation type="submission" date="2020-07" db="EMBL/GenBank/DDBJ databases">
        <title>Complete genome sequence for Sandaracinobacter sp. M6.</title>
        <authorList>
            <person name="Tang Y."/>
            <person name="Liu Q."/>
            <person name="Guo Z."/>
            <person name="Lei P."/>
            <person name="Huang B."/>
        </authorList>
    </citation>
    <scope>NUCLEOTIDE SEQUENCE [LARGE SCALE GENOMIC DNA]</scope>
    <source>
        <strain evidence="2 3">M6</strain>
    </source>
</reference>
<evidence type="ECO:0000259" key="1">
    <source>
        <dbReference type="Pfam" id="PF07978"/>
    </source>
</evidence>
<keyword evidence="3" id="KW-1185">Reference proteome</keyword>
<evidence type="ECO:0000313" key="2">
    <source>
        <dbReference type="EMBL" id="QMW24200.1"/>
    </source>
</evidence>
<sequence length="201" mass="21807">MPLFELRCYTLEGDGPSRVVERLRDHMPPLFARHGFAPVAQWMLSGVSGDVAPGRLLPPLPAFVWMLAWRDHAARAAAFAGLYADPGFADARRATEPNGPWLTAMHILFLRPTPAHPAAGKPIPLGGQLLLMNERRPGAPLPPPLEGPQLLAHLEVESGWRLPTSITLTTRSQDDALSAADAVWHLAPLPHQPMIAGLYPG</sequence>
<dbReference type="AlphaFoldDB" id="A0A7G5ILF8"/>
<evidence type="ECO:0000313" key="3">
    <source>
        <dbReference type="Proteomes" id="UP000515292"/>
    </source>
</evidence>
<proteinExistence type="predicted"/>
<dbReference type="InterPro" id="IPR011008">
    <property type="entry name" value="Dimeric_a/b-barrel"/>
</dbReference>
<dbReference type="KEGG" id="sand:H3309_07025"/>
<protein>
    <submittedName>
        <fullName evidence="2">NIPSNAP family protein</fullName>
    </submittedName>
</protein>
<organism evidence="2 3">
    <name type="scientific">Sandaracinobacteroides saxicola</name>
    <dbReference type="NCBI Taxonomy" id="2759707"/>
    <lineage>
        <taxon>Bacteria</taxon>
        <taxon>Pseudomonadati</taxon>
        <taxon>Pseudomonadota</taxon>
        <taxon>Alphaproteobacteria</taxon>
        <taxon>Sphingomonadales</taxon>
        <taxon>Sphingosinicellaceae</taxon>
        <taxon>Sandaracinobacteroides</taxon>
    </lineage>
</organism>
<dbReference type="InterPro" id="IPR012577">
    <property type="entry name" value="NIPSNAP"/>
</dbReference>
<feature type="domain" description="NIPSNAP" evidence="1">
    <location>
        <begin position="4"/>
        <end position="114"/>
    </location>
</feature>
<dbReference type="SUPFAM" id="SSF54909">
    <property type="entry name" value="Dimeric alpha+beta barrel"/>
    <property type="match status" value="1"/>
</dbReference>
<dbReference type="Pfam" id="PF07978">
    <property type="entry name" value="NIPSNAP"/>
    <property type="match status" value="1"/>
</dbReference>
<accession>A0A7G5ILF8</accession>
<name>A0A7G5ILF8_9SPHN</name>
<dbReference type="Gene3D" id="3.30.70.100">
    <property type="match status" value="1"/>
</dbReference>